<keyword evidence="1" id="KW-0472">Membrane</keyword>
<dbReference type="InterPro" id="IPR004316">
    <property type="entry name" value="SWEET_rpt"/>
</dbReference>
<comment type="caution">
    <text evidence="2">The sequence shown here is derived from an EMBL/GenBank/DDBJ whole genome shotgun (WGS) entry which is preliminary data.</text>
</comment>
<evidence type="ECO:0000313" key="3">
    <source>
        <dbReference type="Proteomes" id="UP000824120"/>
    </source>
</evidence>
<dbReference type="AlphaFoldDB" id="A0A9J5YIK4"/>
<accession>A0A9J5YIK4</accession>
<organism evidence="2 3">
    <name type="scientific">Solanum commersonii</name>
    <name type="common">Commerson's wild potato</name>
    <name type="synonym">Commerson's nightshade</name>
    <dbReference type="NCBI Taxonomy" id="4109"/>
    <lineage>
        <taxon>Eukaryota</taxon>
        <taxon>Viridiplantae</taxon>
        <taxon>Streptophyta</taxon>
        <taxon>Embryophyta</taxon>
        <taxon>Tracheophyta</taxon>
        <taxon>Spermatophyta</taxon>
        <taxon>Magnoliopsida</taxon>
        <taxon>eudicotyledons</taxon>
        <taxon>Gunneridae</taxon>
        <taxon>Pentapetalae</taxon>
        <taxon>asterids</taxon>
        <taxon>lamiids</taxon>
        <taxon>Solanales</taxon>
        <taxon>Solanaceae</taxon>
        <taxon>Solanoideae</taxon>
        <taxon>Solaneae</taxon>
        <taxon>Solanum</taxon>
    </lineage>
</organism>
<dbReference type="Proteomes" id="UP000824120">
    <property type="component" value="Chromosome 6"/>
</dbReference>
<protein>
    <submittedName>
        <fullName evidence="2">Uncharacterized protein</fullName>
    </submittedName>
</protein>
<keyword evidence="1" id="KW-1133">Transmembrane helix</keyword>
<feature type="transmembrane region" description="Helical" evidence="1">
    <location>
        <begin position="22"/>
        <end position="43"/>
    </location>
</feature>
<evidence type="ECO:0000256" key="1">
    <source>
        <dbReference type="SAM" id="Phobius"/>
    </source>
</evidence>
<evidence type="ECO:0000313" key="2">
    <source>
        <dbReference type="EMBL" id="KAG5599631.1"/>
    </source>
</evidence>
<dbReference type="OrthoDB" id="409725at2759"/>
<reference evidence="2 3" key="1">
    <citation type="submission" date="2020-09" db="EMBL/GenBank/DDBJ databases">
        <title>De no assembly of potato wild relative species, Solanum commersonii.</title>
        <authorList>
            <person name="Cho K."/>
        </authorList>
    </citation>
    <scope>NUCLEOTIDE SEQUENCE [LARGE SCALE GENOMIC DNA]</scope>
    <source>
        <strain evidence="2">LZ3.2</strain>
        <tissue evidence="2">Leaf</tissue>
    </source>
</reference>
<gene>
    <name evidence="2" type="ORF">H5410_031001</name>
</gene>
<dbReference type="Pfam" id="PF03083">
    <property type="entry name" value="MtN3_slv"/>
    <property type="match status" value="1"/>
</dbReference>
<dbReference type="Gene3D" id="1.20.1280.290">
    <property type="match status" value="1"/>
</dbReference>
<keyword evidence="3" id="KW-1185">Reference proteome</keyword>
<dbReference type="GO" id="GO:0016020">
    <property type="term" value="C:membrane"/>
    <property type="evidence" value="ECO:0007669"/>
    <property type="project" value="InterPro"/>
</dbReference>
<sequence>MYDFPVVIVVTKTSDKDSVDFISFYLSLFSFLANELWMAYGLLSHDIFLARNIISTSAYSFHLHTYKSSFILLSVSKFGIGTTEMDRLEYKDDKLKQEFQLDEKKESVLVVTENISTKI</sequence>
<name>A0A9J5YIK4_SOLCO</name>
<proteinExistence type="predicted"/>
<dbReference type="EMBL" id="JACXVP010000006">
    <property type="protein sequence ID" value="KAG5599631.1"/>
    <property type="molecule type" value="Genomic_DNA"/>
</dbReference>
<keyword evidence="1" id="KW-0812">Transmembrane</keyword>